<dbReference type="Proteomes" id="UP000515976">
    <property type="component" value="Chromosome"/>
</dbReference>
<reference evidence="1 2" key="1">
    <citation type="submission" date="2020-08" db="EMBL/GenBank/DDBJ databases">
        <title>Genome sequence of Phycicoccus endophyticus JCM 31784T.</title>
        <authorList>
            <person name="Hyun D.-W."/>
            <person name="Bae J.-W."/>
        </authorList>
    </citation>
    <scope>NUCLEOTIDE SEQUENCE [LARGE SCALE GENOMIC DNA]</scope>
    <source>
        <strain evidence="1 2">JCM 31784</strain>
    </source>
</reference>
<dbReference type="RefSeq" id="WP_166101656.1">
    <property type="nucleotide sequence ID" value="NZ_BMMY01000004.1"/>
</dbReference>
<organism evidence="1 2">
    <name type="scientific">Phycicoccus endophyticus</name>
    <dbReference type="NCBI Taxonomy" id="1690220"/>
    <lineage>
        <taxon>Bacteria</taxon>
        <taxon>Bacillati</taxon>
        <taxon>Actinomycetota</taxon>
        <taxon>Actinomycetes</taxon>
        <taxon>Micrococcales</taxon>
        <taxon>Intrasporangiaceae</taxon>
        <taxon>Phycicoccus</taxon>
    </lineage>
</organism>
<dbReference type="InterPro" id="IPR011989">
    <property type="entry name" value="ARM-like"/>
</dbReference>
<sequence>MEPFAQVLAAGGHTNALGRAGEVLAHLRTDDARTGELFACIADDDAWVRMRAVDTFEKLVREDPDRGVPYIHRVLTELTGSDQPSVQWHVAQLLGELPLTASRRATAVAWLRERLTSTDVDWIVAAQSMATLVGFVRAGLLERARVVPLLEVQTGHRSASVRRKAAGHLAELGG</sequence>
<evidence type="ECO:0008006" key="3">
    <source>
        <dbReference type="Google" id="ProtNLM"/>
    </source>
</evidence>
<dbReference type="SUPFAM" id="SSF48371">
    <property type="entry name" value="ARM repeat"/>
    <property type="match status" value="1"/>
</dbReference>
<accession>A0A7G9R275</accession>
<dbReference type="AlphaFoldDB" id="A0A7G9R275"/>
<gene>
    <name evidence="1" type="ORF">H9L10_00860</name>
</gene>
<protein>
    <recommendedName>
        <fullName evidence="3">HEAT repeat domain-containing protein</fullName>
    </recommendedName>
</protein>
<evidence type="ECO:0000313" key="1">
    <source>
        <dbReference type="EMBL" id="QNN49700.1"/>
    </source>
</evidence>
<dbReference type="KEGG" id="pei:H9L10_00860"/>
<name>A0A7G9R275_9MICO</name>
<dbReference type="Gene3D" id="1.25.10.10">
    <property type="entry name" value="Leucine-rich Repeat Variant"/>
    <property type="match status" value="1"/>
</dbReference>
<dbReference type="EMBL" id="CP060712">
    <property type="protein sequence ID" value="QNN49700.1"/>
    <property type="molecule type" value="Genomic_DNA"/>
</dbReference>
<dbReference type="InterPro" id="IPR016024">
    <property type="entry name" value="ARM-type_fold"/>
</dbReference>
<evidence type="ECO:0000313" key="2">
    <source>
        <dbReference type="Proteomes" id="UP000515976"/>
    </source>
</evidence>
<proteinExistence type="predicted"/>
<keyword evidence="2" id="KW-1185">Reference proteome</keyword>